<dbReference type="Proteomes" id="UP001183202">
    <property type="component" value="Unassembled WGS sequence"/>
</dbReference>
<evidence type="ECO:0008006" key="3">
    <source>
        <dbReference type="Google" id="ProtNLM"/>
    </source>
</evidence>
<gene>
    <name evidence="1" type="ORF">RM445_17450</name>
</gene>
<evidence type="ECO:0000313" key="2">
    <source>
        <dbReference type="Proteomes" id="UP001183202"/>
    </source>
</evidence>
<protein>
    <recommendedName>
        <fullName evidence="3">t-SNARE coiled-coil homology domain-containing protein</fullName>
    </recommendedName>
</protein>
<comment type="caution">
    <text evidence="1">The sequence shown here is derived from an EMBL/GenBank/DDBJ whole genome shotgun (WGS) entry which is preliminary data.</text>
</comment>
<dbReference type="EMBL" id="JAVREJ010000012">
    <property type="protein sequence ID" value="MDT0351318.1"/>
    <property type="molecule type" value="Genomic_DNA"/>
</dbReference>
<sequence>MVAPQSPESPESREFRQMRHDVDDVYGLLISTSKRLDTVWGVQRRHGNRLEEIQQSLDLQTGRLDRMEDNQRHQGEGLVRVEGRLDRMEDNQRDQGDRLGRIEDTQQQILALLRGPAES</sequence>
<name>A0ABU2NBI4_9PSEU</name>
<reference evidence="2" key="1">
    <citation type="submission" date="2023-07" db="EMBL/GenBank/DDBJ databases">
        <title>30 novel species of actinomycetes from the DSMZ collection.</title>
        <authorList>
            <person name="Nouioui I."/>
        </authorList>
    </citation>
    <scope>NUCLEOTIDE SEQUENCE [LARGE SCALE GENOMIC DNA]</scope>
    <source>
        <strain evidence="2">DSM 45834</strain>
    </source>
</reference>
<dbReference type="RefSeq" id="WP_311557572.1">
    <property type="nucleotide sequence ID" value="NZ_JAVREJ010000012.1"/>
</dbReference>
<keyword evidence="2" id="KW-1185">Reference proteome</keyword>
<accession>A0ABU2NBI4</accession>
<organism evidence="1 2">
    <name type="scientific">Pseudonocardia charpentierae</name>
    <dbReference type="NCBI Taxonomy" id="3075545"/>
    <lineage>
        <taxon>Bacteria</taxon>
        <taxon>Bacillati</taxon>
        <taxon>Actinomycetota</taxon>
        <taxon>Actinomycetes</taxon>
        <taxon>Pseudonocardiales</taxon>
        <taxon>Pseudonocardiaceae</taxon>
        <taxon>Pseudonocardia</taxon>
    </lineage>
</organism>
<evidence type="ECO:0000313" key="1">
    <source>
        <dbReference type="EMBL" id="MDT0351318.1"/>
    </source>
</evidence>
<proteinExistence type="predicted"/>